<dbReference type="SUPFAM" id="SSF46548">
    <property type="entry name" value="alpha-helical ferredoxin"/>
    <property type="match status" value="1"/>
</dbReference>
<dbReference type="Gene3D" id="3.30.70.20">
    <property type="match status" value="2"/>
</dbReference>
<dbReference type="NCBIfam" id="NF007012">
    <property type="entry name" value="PRK09476.1"/>
    <property type="match status" value="1"/>
</dbReference>
<dbReference type="SUPFAM" id="SSF54862">
    <property type="entry name" value="4Fe-4S ferredoxins"/>
    <property type="match status" value="1"/>
</dbReference>
<evidence type="ECO:0000256" key="1">
    <source>
        <dbReference type="ARBA" id="ARBA00022448"/>
    </source>
</evidence>
<accession>A0A7Y0LCL1</accession>
<dbReference type="GO" id="GO:0046872">
    <property type="term" value="F:metal ion binding"/>
    <property type="evidence" value="ECO:0007669"/>
    <property type="project" value="UniProtKB-KW"/>
</dbReference>
<dbReference type="RefSeq" id="WP_169073900.1">
    <property type="nucleotide sequence ID" value="NZ_JABBXH010000001.1"/>
</dbReference>
<evidence type="ECO:0000256" key="3">
    <source>
        <dbReference type="ARBA" id="ARBA00022723"/>
    </source>
</evidence>
<evidence type="ECO:0000256" key="4">
    <source>
        <dbReference type="ARBA" id="ARBA00022737"/>
    </source>
</evidence>
<feature type="chain" id="PRO_5030871272" evidence="8">
    <location>
        <begin position="21"/>
        <end position="248"/>
    </location>
</feature>
<feature type="domain" description="4Fe-4S ferredoxin-type" evidence="9">
    <location>
        <begin position="51"/>
        <end position="81"/>
    </location>
</feature>
<feature type="domain" description="4Fe-4S ferredoxin-type" evidence="9">
    <location>
        <begin position="177"/>
        <end position="208"/>
    </location>
</feature>
<keyword evidence="3" id="KW-0479">Metal-binding</keyword>
<keyword evidence="4" id="KW-0677">Repeat</keyword>
<keyword evidence="6" id="KW-0408">Iron</keyword>
<dbReference type="PROSITE" id="PS51379">
    <property type="entry name" value="4FE4S_FER_2"/>
    <property type="match status" value="3"/>
</dbReference>
<gene>
    <name evidence="10" type="primary">napG</name>
    <name evidence="10" type="ORF">HII17_03460</name>
</gene>
<keyword evidence="11" id="KW-1185">Reference proteome</keyword>
<evidence type="ECO:0000259" key="9">
    <source>
        <dbReference type="PROSITE" id="PS51379"/>
    </source>
</evidence>
<reference evidence="10 11" key="1">
    <citation type="submission" date="2020-04" db="EMBL/GenBank/DDBJ databases">
        <title>Thalassotalea sp. M1531, isolated from the surface of marine red alga.</title>
        <authorList>
            <person name="Pang L."/>
            <person name="Lu D.-C."/>
        </authorList>
    </citation>
    <scope>NUCLEOTIDE SEQUENCE [LARGE SCALE GENOMIC DNA]</scope>
    <source>
        <strain evidence="10 11">M1531</strain>
    </source>
</reference>
<proteinExistence type="predicted"/>
<keyword evidence="8" id="KW-0732">Signal</keyword>
<dbReference type="Pfam" id="PF12838">
    <property type="entry name" value="Fer4_7"/>
    <property type="match status" value="2"/>
</dbReference>
<keyword evidence="1" id="KW-0813">Transport</keyword>
<dbReference type="InterPro" id="IPR004494">
    <property type="entry name" value="MauM_NapG"/>
</dbReference>
<dbReference type="GO" id="GO:0051539">
    <property type="term" value="F:4 iron, 4 sulfur cluster binding"/>
    <property type="evidence" value="ECO:0007669"/>
    <property type="project" value="UniProtKB-KW"/>
</dbReference>
<dbReference type="Proteomes" id="UP000568664">
    <property type="component" value="Unassembled WGS sequence"/>
</dbReference>
<organism evidence="10 11">
    <name type="scientific">Thalassotalea algicola</name>
    <dbReference type="NCBI Taxonomy" id="2716224"/>
    <lineage>
        <taxon>Bacteria</taxon>
        <taxon>Pseudomonadati</taxon>
        <taxon>Pseudomonadota</taxon>
        <taxon>Gammaproteobacteria</taxon>
        <taxon>Alteromonadales</taxon>
        <taxon>Colwelliaceae</taxon>
        <taxon>Thalassotalea</taxon>
    </lineage>
</organism>
<keyword evidence="7" id="KW-0411">Iron-sulfur</keyword>
<evidence type="ECO:0000313" key="10">
    <source>
        <dbReference type="EMBL" id="NMP30610.1"/>
    </source>
</evidence>
<dbReference type="CDD" id="cd16373">
    <property type="entry name" value="DMSOR_beta_like"/>
    <property type="match status" value="1"/>
</dbReference>
<dbReference type="InterPro" id="IPR017900">
    <property type="entry name" value="4Fe4S_Fe_S_CS"/>
</dbReference>
<feature type="domain" description="4Fe-4S ferredoxin-type" evidence="9">
    <location>
        <begin position="88"/>
        <end position="121"/>
    </location>
</feature>
<protein>
    <submittedName>
        <fullName evidence="10">Ferredoxin-type protein NapG</fullName>
    </submittedName>
</protein>
<dbReference type="InterPro" id="IPR017896">
    <property type="entry name" value="4Fe4S_Fe-S-bd"/>
</dbReference>
<evidence type="ECO:0000256" key="2">
    <source>
        <dbReference type="ARBA" id="ARBA00022485"/>
    </source>
</evidence>
<feature type="signal peptide" evidence="8">
    <location>
        <begin position="1"/>
        <end position="20"/>
    </location>
</feature>
<keyword evidence="5" id="KW-0249">Electron transport</keyword>
<sequence>MARKPVKKTRRQFMVNTAQAACSVGVVSSLIGGYAANSSASDAQALRPPGALPTQDFLSACSRCGLCVQACPYDTLKLASWLDNAPNGTPVFDARKTPCEMCDDIPCVPACPTGALDPELTNIDDAKMGIAVIVDRESCLNLNGLRCDICYRVCPLLGKAITLERRQNPRIDYHAILEPVVHADFCTGCGKCEHACITEEPAIKILPVDLAKGKIQDHYQLYWQTDQAKELEAGPDLPKLNIAKPESK</sequence>
<comment type="caution">
    <text evidence="10">The sequence shown here is derived from an EMBL/GenBank/DDBJ whole genome shotgun (WGS) entry which is preliminary data.</text>
</comment>
<evidence type="ECO:0000256" key="5">
    <source>
        <dbReference type="ARBA" id="ARBA00022982"/>
    </source>
</evidence>
<evidence type="ECO:0000256" key="6">
    <source>
        <dbReference type="ARBA" id="ARBA00023004"/>
    </source>
</evidence>
<dbReference type="NCBIfam" id="TIGR00397">
    <property type="entry name" value="mauM_napG"/>
    <property type="match status" value="1"/>
</dbReference>
<evidence type="ECO:0000256" key="8">
    <source>
        <dbReference type="SAM" id="SignalP"/>
    </source>
</evidence>
<name>A0A7Y0LCL1_9GAMM</name>
<evidence type="ECO:0000256" key="7">
    <source>
        <dbReference type="ARBA" id="ARBA00023014"/>
    </source>
</evidence>
<dbReference type="EMBL" id="JABBXH010000001">
    <property type="protein sequence ID" value="NMP30610.1"/>
    <property type="molecule type" value="Genomic_DNA"/>
</dbReference>
<evidence type="ECO:0000313" key="11">
    <source>
        <dbReference type="Proteomes" id="UP000568664"/>
    </source>
</evidence>
<keyword evidence="2" id="KW-0004">4Fe-4S</keyword>
<dbReference type="PROSITE" id="PS00198">
    <property type="entry name" value="4FE4S_FER_1"/>
    <property type="match status" value="1"/>
</dbReference>
<dbReference type="AlphaFoldDB" id="A0A7Y0LCL1"/>